<dbReference type="CDD" id="cd07713">
    <property type="entry name" value="DHPS-like_MBL-fold"/>
    <property type="match status" value="1"/>
</dbReference>
<dbReference type="InterPro" id="IPR036866">
    <property type="entry name" value="RibonucZ/Hydroxyglut_hydro"/>
</dbReference>
<dbReference type="GO" id="GO:0016740">
    <property type="term" value="F:transferase activity"/>
    <property type="evidence" value="ECO:0007669"/>
    <property type="project" value="TreeGrafter"/>
</dbReference>
<dbReference type="InterPro" id="IPR041712">
    <property type="entry name" value="DHPS-like_MBL-fold"/>
</dbReference>
<dbReference type="InterPro" id="IPR001279">
    <property type="entry name" value="Metallo-B-lactamas"/>
</dbReference>
<evidence type="ECO:0000259" key="1">
    <source>
        <dbReference type="Pfam" id="PF00753"/>
    </source>
</evidence>
<dbReference type="SUPFAM" id="SSF56281">
    <property type="entry name" value="Metallo-hydrolase/oxidoreductase"/>
    <property type="match status" value="1"/>
</dbReference>
<dbReference type="PANTHER" id="PTHR13754">
    <property type="entry name" value="METALLO-BETA-LACTAMASE SUPERFAMILY PROTEIN"/>
    <property type="match status" value="1"/>
</dbReference>
<gene>
    <name evidence="2" type="ORF">METZ01_LOCUS228187</name>
</gene>
<dbReference type="PANTHER" id="PTHR13754:SF13">
    <property type="entry name" value="METALLO-BETA-LACTAMASE SUPERFAMILY PROTEIN (AFU_ORTHOLOGUE AFUA_3G07630)"/>
    <property type="match status" value="1"/>
</dbReference>
<evidence type="ECO:0000313" key="2">
    <source>
        <dbReference type="EMBL" id="SVB75333.1"/>
    </source>
</evidence>
<accession>A0A382GL47</accession>
<reference evidence="2" key="1">
    <citation type="submission" date="2018-05" db="EMBL/GenBank/DDBJ databases">
        <authorList>
            <person name="Lanie J.A."/>
            <person name="Ng W.-L."/>
            <person name="Kazmierczak K.M."/>
            <person name="Andrzejewski T.M."/>
            <person name="Davidsen T.M."/>
            <person name="Wayne K.J."/>
            <person name="Tettelin H."/>
            <person name="Glass J.I."/>
            <person name="Rusch D."/>
            <person name="Podicherti R."/>
            <person name="Tsui H.-C.T."/>
            <person name="Winkler M.E."/>
        </authorList>
    </citation>
    <scope>NUCLEOTIDE SEQUENCE</scope>
</reference>
<protein>
    <recommendedName>
        <fullName evidence="1">Metallo-beta-lactamase domain-containing protein</fullName>
    </recommendedName>
</protein>
<dbReference type="InterPro" id="IPR052926">
    <property type="entry name" value="Metallo-beta-lactamase_dom"/>
</dbReference>
<dbReference type="Pfam" id="PF00753">
    <property type="entry name" value="Lactamase_B"/>
    <property type="match status" value="1"/>
</dbReference>
<proteinExistence type="predicted"/>
<organism evidence="2">
    <name type="scientific">marine metagenome</name>
    <dbReference type="NCBI Taxonomy" id="408172"/>
    <lineage>
        <taxon>unclassified sequences</taxon>
        <taxon>metagenomes</taxon>
        <taxon>ecological metagenomes</taxon>
    </lineage>
</organism>
<dbReference type="EMBL" id="UINC01055912">
    <property type="protein sequence ID" value="SVB75333.1"/>
    <property type="molecule type" value="Genomic_DNA"/>
</dbReference>
<dbReference type="Gene3D" id="3.60.15.10">
    <property type="entry name" value="Ribonuclease Z/Hydroxyacylglutathione hydrolase-like"/>
    <property type="match status" value="1"/>
</dbReference>
<name>A0A382GL47_9ZZZZ</name>
<feature type="domain" description="Metallo-beta-lactamase" evidence="1">
    <location>
        <begin position="68"/>
        <end position="118"/>
    </location>
</feature>
<sequence>MADTAKLLRPVDKIEVRVLVDNVTDNLSSVPDTVGHEIQTLTDLGMKAWSGDCMCCAHHGLSLVITAYIGSDSHSFLFDAGPEEYTIERNGEKLGVEFNDIEAAMLSHGHWDHGGGLLAALRLMQSGAEGRKIPFFMHPDMFCRRGIQFPNGFVLPFRDVPTEAELTALGADVRCSTSAQTVLDNCFFISGEIPRVTPFEVGFPNHMRQTSPDSQDWEPDPWIMDERYLAVHVKEKGVVLFSACSHAGVVNVLEDAKSHFNDVGLYCVMGGFHLSGAAIEPIIPDTVARMAEFDLDIIVPAHCTGFRAVTALVNAFGDKVVPSAVGRLYQF</sequence>
<dbReference type="AlphaFoldDB" id="A0A382GL47"/>